<keyword evidence="3" id="KW-1185">Reference proteome</keyword>
<reference evidence="2 3" key="1">
    <citation type="journal article" date="2018" name="Sci. Rep.">
        <title>Comparative genomics provides insights into the lifestyle and reveals functional heterogeneity of dark septate endophytic fungi.</title>
        <authorList>
            <person name="Knapp D.G."/>
            <person name="Nemeth J.B."/>
            <person name="Barry K."/>
            <person name="Hainaut M."/>
            <person name="Henrissat B."/>
            <person name="Johnson J."/>
            <person name="Kuo A."/>
            <person name="Lim J.H.P."/>
            <person name="Lipzen A."/>
            <person name="Nolan M."/>
            <person name="Ohm R.A."/>
            <person name="Tamas L."/>
            <person name="Grigoriev I.V."/>
            <person name="Spatafora J.W."/>
            <person name="Nagy L.G."/>
            <person name="Kovacs G.M."/>
        </authorList>
    </citation>
    <scope>NUCLEOTIDE SEQUENCE [LARGE SCALE GENOMIC DNA]</scope>
    <source>
        <strain evidence="2 3">DSE2036</strain>
    </source>
</reference>
<organism evidence="2 3">
    <name type="scientific">Periconia macrospinosa</name>
    <dbReference type="NCBI Taxonomy" id="97972"/>
    <lineage>
        <taxon>Eukaryota</taxon>
        <taxon>Fungi</taxon>
        <taxon>Dikarya</taxon>
        <taxon>Ascomycota</taxon>
        <taxon>Pezizomycotina</taxon>
        <taxon>Dothideomycetes</taxon>
        <taxon>Pleosporomycetidae</taxon>
        <taxon>Pleosporales</taxon>
        <taxon>Massarineae</taxon>
        <taxon>Periconiaceae</taxon>
        <taxon>Periconia</taxon>
    </lineage>
</organism>
<evidence type="ECO:0000256" key="1">
    <source>
        <dbReference type="SAM" id="MobiDB-lite"/>
    </source>
</evidence>
<sequence>MTNLKKQRSFSRQKRNGLNETEREVVLTRHSRPQNRPSKEKAAKSWIGVGGRRTKGFSVAHARAYEHLLNAEGSFGNPERRADVKQPWKTWASSLILPRPQRRINFRINFRITNNSNSSHNDNDHRLVSQFRQNPIHDQRKTSYCDGALDMLPHNGQYSDVMNTRAINRILDRIDDRGAVIKARLR</sequence>
<gene>
    <name evidence="2" type="ORF">DM02DRAFT_635566</name>
</gene>
<dbReference type="Proteomes" id="UP000244855">
    <property type="component" value="Unassembled WGS sequence"/>
</dbReference>
<dbReference type="AlphaFoldDB" id="A0A2V1D2D8"/>
<proteinExistence type="predicted"/>
<evidence type="ECO:0000313" key="3">
    <source>
        <dbReference type="Proteomes" id="UP000244855"/>
    </source>
</evidence>
<dbReference type="EMBL" id="KZ805710">
    <property type="protein sequence ID" value="PVH92186.1"/>
    <property type="molecule type" value="Genomic_DNA"/>
</dbReference>
<feature type="compositionally biased region" description="Basic residues" evidence="1">
    <location>
        <begin position="1"/>
        <end position="15"/>
    </location>
</feature>
<accession>A0A2V1D2D8</accession>
<protein>
    <submittedName>
        <fullName evidence="2">Uncharacterized protein</fullName>
    </submittedName>
</protein>
<name>A0A2V1D2D8_9PLEO</name>
<feature type="region of interest" description="Disordered" evidence="1">
    <location>
        <begin position="1"/>
        <end position="45"/>
    </location>
</feature>
<evidence type="ECO:0000313" key="2">
    <source>
        <dbReference type="EMBL" id="PVH92186.1"/>
    </source>
</evidence>